<gene>
    <name evidence="2" type="ORF">RR46_03723</name>
</gene>
<evidence type="ECO:0000256" key="1">
    <source>
        <dbReference type="SAM" id="MobiDB-lite"/>
    </source>
</evidence>
<dbReference type="AlphaFoldDB" id="A0A194PZ25"/>
<evidence type="ECO:0000313" key="2">
    <source>
        <dbReference type="EMBL" id="KPI98571.1"/>
    </source>
</evidence>
<organism evidence="2 3">
    <name type="scientific">Papilio xuthus</name>
    <name type="common">Asian swallowtail butterfly</name>
    <dbReference type="NCBI Taxonomy" id="66420"/>
    <lineage>
        <taxon>Eukaryota</taxon>
        <taxon>Metazoa</taxon>
        <taxon>Ecdysozoa</taxon>
        <taxon>Arthropoda</taxon>
        <taxon>Hexapoda</taxon>
        <taxon>Insecta</taxon>
        <taxon>Pterygota</taxon>
        <taxon>Neoptera</taxon>
        <taxon>Endopterygota</taxon>
        <taxon>Lepidoptera</taxon>
        <taxon>Glossata</taxon>
        <taxon>Ditrysia</taxon>
        <taxon>Papilionoidea</taxon>
        <taxon>Papilionidae</taxon>
        <taxon>Papilioninae</taxon>
        <taxon>Papilio</taxon>
    </lineage>
</organism>
<feature type="region of interest" description="Disordered" evidence="1">
    <location>
        <begin position="59"/>
        <end position="82"/>
    </location>
</feature>
<evidence type="ECO:0000313" key="3">
    <source>
        <dbReference type="Proteomes" id="UP000053268"/>
    </source>
</evidence>
<dbReference type="EMBL" id="KQ459584">
    <property type="protein sequence ID" value="KPI98571.1"/>
    <property type="molecule type" value="Genomic_DNA"/>
</dbReference>
<proteinExistence type="predicted"/>
<dbReference type="Proteomes" id="UP000053268">
    <property type="component" value="Unassembled WGS sequence"/>
</dbReference>
<accession>A0A194PZ25</accession>
<sequence>MDLTTRRGEDGIGEVGCNGTECREIVNGSQGCEVTGVTVETAPPQRKANSFSIRHLVGAEDSERSADGNVSNEGIGPVRPVKYLDHTEDRRQVEAIPRFVSSMRPGGLI</sequence>
<name>A0A194PZ25_PAPXU</name>
<reference evidence="2 3" key="1">
    <citation type="journal article" date="2015" name="Nat. Commun.">
        <title>Outbred genome sequencing and CRISPR/Cas9 gene editing in butterflies.</title>
        <authorList>
            <person name="Li X."/>
            <person name="Fan D."/>
            <person name="Zhang W."/>
            <person name="Liu G."/>
            <person name="Zhang L."/>
            <person name="Zhao L."/>
            <person name="Fang X."/>
            <person name="Chen L."/>
            <person name="Dong Y."/>
            <person name="Chen Y."/>
            <person name="Ding Y."/>
            <person name="Zhao R."/>
            <person name="Feng M."/>
            <person name="Zhu Y."/>
            <person name="Feng Y."/>
            <person name="Jiang X."/>
            <person name="Zhu D."/>
            <person name="Xiang H."/>
            <person name="Feng X."/>
            <person name="Li S."/>
            <person name="Wang J."/>
            <person name="Zhang G."/>
            <person name="Kronforst M.R."/>
            <person name="Wang W."/>
        </authorList>
    </citation>
    <scope>NUCLEOTIDE SEQUENCE [LARGE SCALE GENOMIC DNA]</scope>
    <source>
        <strain evidence="2">Ya'a_city_454_Px</strain>
        <tissue evidence="2">Whole body</tissue>
    </source>
</reference>
<protein>
    <submittedName>
        <fullName evidence="2">Uncharacterized protein</fullName>
    </submittedName>
</protein>
<keyword evidence="3" id="KW-1185">Reference proteome</keyword>